<evidence type="ECO:0000256" key="2">
    <source>
        <dbReference type="ARBA" id="ARBA00022723"/>
    </source>
</evidence>
<gene>
    <name evidence="3" type="ORF">ABID46_002097</name>
</gene>
<comment type="similarity">
    <text evidence="1">Belongs to the DinB family.</text>
</comment>
<dbReference type="SUPFAM" id="SSF109854">
    <property type="entry name" value="DinB/YfiT-like putative metalloenzymes"/>
    <property type="match status" value="1"/>
</dbReference>
<protein>
    <submittedName>
        <fullName evidence="3">Damage-inducible protein DinB</fullName>
    </submittedName>
</protein>
<reference evidence="3 4" key="1">
    <citation type="submission" date="2024-06" db="EMBL/GenBank/DDBJ databases">
        <title>Genomic Encyclopedia of Type Strains, Phase IV (KMG-IV): sequencing the most valuable type-strain genomes for metagenomic binning, comparative biology and taxonomic classification.</title>
        <authorList>
            <person name="Goeker M."/>
        </authorList>
    </citation>
    <scope>NUCLEOTIDE SEQUENCE [LARGE SCALE GENOMIC DNA]</scope>
    <source>
        <strain evidence="3 4">DSM 29388</strain>
    </source>
</reference>
<evidence type="ECO:0000256" key="1">
    <source>
        <dbReference type="ARBA" id="ARBA00008635"/>
    </source>
</evidence>
<evidence type="ECO:0000313" key="4">
    <source>
        <dbReference type="Proteomes" id="UP001549146"/>
    </source>
</evidence>
<dbReference type="PANTHER" id="PTHR37302">
    <property type="entry name" value="SLR1116 PROTEIN"/>
    <property type="match status" value="1"/>
</dbReference>
<name>A0ABV2LVD2_9FLAO</name>
<sequence length="146" mass="17630">MKEMFLDLFEYNFHSNQKLVEIFMQFPERTPPRSVELINHILNAHQIWNARILTQETFETWQIHALEELEDLHQMNHFKTIDILENSDLNMKFSYQNSKGDFFLNTVQEVLFHVINHSTYHRGQIALLFREAGLEPLPTDYIFYKR</sequence>
<dbReference type="EMBL" id="JBEPMO010000013">
    <property type="protein sequence ID" value="MET3732508.1"/>
    <property type="molecule type" value="Genomic_DNA"/>
</dbReference>
<comment type="caution">
    <text evidence="3">The sequence shown here is derived from an EMBL/GenBank/DDBJ whole genome shotgun (WGS) entry which is preliminary data.</text>
</comment>
<keyword evidence="2" id="KW-0479">Metal-binding</keyword>
<dbReference type="RefSeq" id="WP_354509785.1">
    <property type="nucleotide sequence ID" value="NZ_JBEPMO010000013.1"/>
</dbReference>
<accession>A0ABV2LVD2</accession>
<dbReference type="InterPro" id="IPR007837">
    <property type="entry name" value="DinB"/>
</dbReference>
<dbReference type="PANTHER" id="PTHR37302:SF3">
    <property type="entry name" value="DAMAGE-INDUCIBLE PROTEIN DINB"/>
    <property type="match status" value="1"/>
</dbReference>
<keyword evidence="4" id="KW-1185">Reference proteome</keyword>
<dbReference type="InterPro" id="IPR034660">
    <property type="entry name" value="DinB/YfiT-like"/>
</dbReference>
<organism evidence="3 4">
    <name type="scientific">Moheibacter stercoris</name>
    <dbReference type="NCBI Taxonomy" id="1628251"/>
    <lineage>
        <taxon>Bacteria</taxon>
        <taxon>Pseudomonadati</taxon>
        <taxon>Bacteroidota</taxon>
        <taxon>Flavobacteriia</taxon>
        <taxon>Flavobacteriales</taxon>
        <taxon>Weeksellaceae</taxon>
        <taxon>Moheibacter</taxon>
    </lineage>
</organism>
<proteinExistence type="inferred from homology"/>
<dbReference type="Pfam" id="PF05163">
    <property type="entry name" value="DinB"/>
    <property type="match status" value="1"/>
</dbReference>
<evidence type="ECO:0000313" key="3">
    <source>
        <dbReference type="EMBL" id="MET3732508.1"/>
    </source>
</evidence>
<dbReference type="Proteomes" id="UP001549146">
    <property type="component" value="Unassembled WGS sequence"/>
</dbReference>
<dbReference type="Gene3D" id="1.20.120.450">
    <property type="entry name" value="dinb family like domain"/>
    <property type="match status" value="1"/>
</dbReference>